<comment type="subcellular location">
    <subcellularLocation>
        <location evidence="1">Cell membrane</location>
        <topology evidence="1">Multi-pass membrane protein</topology>
    </subcellularLocation>
</comment>
<keyword evidence="11" id="KW-1185">Reference proteome</keyword>
<gene>
    <name evidence="10" type="ORF">ABID47_001412</name>
</gene>
<evidence type="ECO:0000256" key="2">
    <source>
        <dbReference type="ARBA" id="ARBA00022692"/>
    </source>
</evidence>
<reference evidence="10 11" key="1">
    <citation type="submission" date="2024-06" db="EMBL/GenBank/DDBJ databases">
        <title>Genomic Encyclopedia of Type Strains, Phase IV (KMG-IV): sequencing the most valuable type-strain genomes for metagenomic binning, comparative biology and taxonomic classification.</title>
        <authorList>
            <person name="Goeker M."/>
        </authorList>
    </citation>
    <scope>NUCLEOTIDE SEQUENCE [LARGE SCALE GENOMIC DNA]</scope>
    <source>
        <strain evidence="10 11">DSM 17253</strain>
    </source>
</reference>
<evidence type="ECO:0000256" key="4">
    <source>
        <dbReference type="ARBA" id="ARBA00022840"/>
    </source>
</evidence>
<dbReference type="InterPro" id="IPR036640">
    <property type="entry name" value="ABC1_TM_sf"/>
</dbReference>
<evidence type="ECO:0000256" key="6">
    <source>
        <dbReference type="ARBA" id="ARBA00023136"/>
    </source>
</evidence>
<accession>A0ABV2EZ84</accession>
<keyword evidence="4 10" id="KW-0067">ATP-binding</keyword>
<evidence type="ECO:0000256" key="7">
    <source>
        <dbReference type="SAM" id="Phobius"/>
    </source>
</evidence>
<feature type="transmembrane region" description="Helical" evidence="7">
    <location>
        <begin position="145"/>
        <end position="164"/>
    </location>
</feature>
<evidence type="ECO:0000256" key="1">
    <source>
        <dbReference type="ARBA" id="ARBA00004651"/>
    </source>
</evidence>
<dbReference type="PANTHER" id="PTHR43394">
    <property type="entry name" value="ATP-DEPENDENT PERMEASE MDL1, MITOCHONDRIAL"/>
    <property type="match status" value="1"/>
</dbReference>
<dbReference type="SMART" id="SM00382">
    <property type="entry name" value="AAA"/>
    <property type="match status" value="1"/>
</dbReference>
<dbReference type="PROSITE" id="PS50929">
    <property type="entry name" value="ABC_TM1F"/>
    <property type="match status" value="1"/>
</dbReference>
<feature type="domain" description="ABC transmembrane type-1" evidence="9">
    <location>
        <begin position="35"/>
        <end position="314"/>
    </location>
</feature>
<feature type="transmembrane region" description="Helical" evidence="7">
    <location>
        <begin position="31"/>
        <end position="52"/>
    </location>
</feature>
<dbReference type="InterPro" id="IPR003439">
    <property type="entry name" value="ABC_transporter-like_ATP-bd"/>
</dbReference>
<feature type="domain" description="ABC transporter" evidence="8">
    <location>
        <begin position="348"/>
        <end position="559"/>
    </location>
</feature>
<dbReference type="Pfam" id="PF00005">
    <property type="entry name" value="ABC_tran"/>
    <property type="match status" value="1"/>
</dbReference>
<protein>
    <submittedName>
        <fullName evidence="10">ATP-binding cassette subfamily C protein</fullName>
    </submittedName>
</protein>
<evidence type="ECO:0000256" key="3">
    <source>
        <dbReference type="ARBA" id="ARBA00022741"/>
    </source>
</evidence>
<proteinExistence type="predicted"/>
<dbReference type="SUPFAM" id="SSF90123">
    <property type="entry name" value="ABC transporter transmembrane region"/>
    <property type="match status" value="1"/>
</dbReference>
<dbReference type="InterPro" id="IPR027417">
    <property type="entry name" value="P-loop_NTPase"/>
</dbReference>
<dbReference type="Gene3D" id="3.40.50.300">
    <property type="entry name" value="P-loop containing nucleotide triphosphate hydrolases"/>
    <property type="match status" value="1"/>
</dbReference>
<feature type="transmembrane region" description="Helical" evidence="7">
    <location>
        <begin position="171"/>
        <end position="188"/>
    </location>
</feature>
<dbReference type="GO" id="GO:0005524">
    <property type="term" value="F:ATP binding"/>
    <property type="evidence" value="ECO:0007669"/>
    <property type="project" value="UniProtKB-KW"/>
</dbReference>
<dbReference type="Gene3D" id="1.20.1560.10">
    <property type="entry name" value="ABC transporter type 1, transmembrane domain"/>
    <property type="match status" value="1"/>
</dbReference>
<evidence type="ECO:0000259" key="9">
    <source>
        <dbReference type="PROSITE" id="PS50929"/>
    </source>
</evidence>
<sequence length="559" mass="62697">MNLTIPANVMSRIGPWKNLFKLVPFIGKYRLSFMFGVGAVLASSILTVPIPYLTGILLDRVLLKDKNINDMFLLLGMMAVLYLVQYAFSLLSGWLFVKISYSIVNELKYSVMSKVLSLPMSYLSTTEKGYLQGRVAECNSVGNAFSPVIISMVLSVLNAMFAVITMFAINYKISCVVIVLVPIFIFLSKSSNKKFLNSTREMMESSAVLSGEVFESMNGIEDIKILGGKETQLFKFKSKMNELFHHSVKQNKSLIFLTENVSLLNNMFTLIILLISGILIFKGQFTVGMYTSFSLYTTKVFASAQSITSLNTILKPVCLSVERIYQLLDMEDENSGKVVKLDSRIETIEFLRVGYRYRTDLPLVFNDLTFSFMRGDKVLLLGDNGTGKTTLIKLLLGLYQPAYGIISYNGIHASSIQSDSLRQKIGVVSQSTFLFRGTVLDNILYGQNCNRSTVENLIDELGLKEYIDRMPKGLDTEINQNTSGVSGGQAQIIAFIRAMLAEKDVLILDEPTANVDEETRRTIIHALREQRYMGILIVISHQMDGMDFFNKTIHLTKTL</sequence>
<feature type="transmembrane region" description="Helical" evidence="7">
    <location>
        <begin position="263"/>
        <end position="281"/>
    </location>
</feature>
<dbReference type="InterPro" id="IPR003593">
    <property type="entry name" value="AAA+_ATPase"/>
</dbReference>
<dbReference type="PROSITE" id="PS50893">
    <property type="entry name" value="ABC_TRANSPORTER_2"/>
    <property type="match status" value="1"/>
</dbReference>
<dbReference type="EMBL" id="JBEPLV010000001">
    <property type="protein sequence ID" value="MET3544818.1"/>
    <property type="molecule type" value="Genomic_DNA"/>
</dbReference>
<keyword evidence="6 7" id="KW-0472">Membrane</keyword>
<keyword evidence="2 7" id="KW-0812">Transmembrane</keyword>
<dbReference type="RefSeq" id="WP_354495455.1">
    <property type="nucleotide sequence ID" value="NZ_JBEPLV010000001.1"/>
</dbReference>
<organism evidence="10 11">
    <name type="scientific">Paenibacillus favisporus</name>
    <dbReference type="NCBI Taxonomy" id="221028"/>
    <lineage>
        <taxon>Bacteria</taxon>
        <taxon>Bacillati</taxon>
        <taxon>Bacillota</taxon>
        <taxon>Bacilli</taxon>
        <taxon>Bacillales</taxon>
        <taxon>Paenibacillaceae</taxon>
        <taxon>Paenibacillus</taxon>
    </lineage>
</organism>
<keyword evidence="5 7" id="KW-1133">Transmembrane helix</keyword>
<evidence type="ECO:0000256" key="5">
    <source>
        <dbReference type="ARBA" id="ARBA00022989"/>
    </source>
</evidence>
<evidence type="ECO:0000259" key="8">
    <source>
        <dbReference type="PROSITE" id="PS50893"/>
    </source>
</evidence>
<dbReference type="SUPFAM" id="SSF52540">
    <property type="entry name" value="P-loop containing nucleoside triphosphate hydrolases"/>
    <property type="match status" value="1"/>
</dbReference>
<name>A0ABV2EZ84_9BACL</name>
<keyword evidence="3" id="KW-0547">Nucleotide-binding</keyword>
<evidence type="ECO:0000313" key="10">
    <source>
        <dbReference type="EMBL" id="MET3544818.1"/>
    </source>
</evidence>
<evidence type="ECO:0000313" key="11">
    <source>
        <dbReference type="Proteomes" id="UP001549098"/>
    </source>
</evidence>
<dbReference type="PANTHER" id="PTHR43394:SF1">
    <property type="entry name" value="ATP-BINDING CASSETTE SUB-FAMILY B MEMBER 10, MITOCHONDRIAL"/>
    <property type="match status" value="1"/>
</dbReference>
<comment type="caution">
    <text evidence="10">The sequence shown here is derived from an EMBL/GenBank/DDBJ whole genome shotgun (WGS) entry which is preliminary data.</text>
</comment>
<dbReference type="Proteomes" id="UP001549098">
    <property type="component" value="Unassembled WGS sequence"/>
</dbReference>
<dbReference type="Pfam" id="PF00664">
    <property type="entry name" value="ABC_membrane"/>
    <property type="match status" value="1"/>
</dbReference>
<feature type="transmembrane region" description="Helical" evidence="7">
    <location>
        <begin position="72"/>
        <end position="97"/>
    </location>
</feature>
<dbReference type="CDD" id="cd07346">
    <property type="entry name" value="ABC_6TM_exporters"/>
    <property type="match status" value="1"/>
</dbReference>
<dbReference type="InterPro" id="IPR011527">
    <property type="entry name" value="ABC1_TM_dom"/>
</dbReference>
<dbReference type="InterPro" id="IPR039421">
    <property type="entry name" value="Type_1_exporter"/>
</dbReference>